<keyword evidence="3" id="KW-1185">Reference proteome</keyword>
<dbReference type="Proteomes" id="UP000253664">
    <property type="component" value="Unassembled WGS sequence"/>
</dbReference>
<dbReference type="AlphaFoldDB" id="A0A367LK82"/>
<reference evidence="2 3" key="1">
    <citation type="journal article" date="2015" name="BMC Genomics">
        <title>Insights from the genome of Ophiocordyceps polyrhachis-furcata to pathogenicity and host specificity in insect fungi.</title>
        <authorList>
            <person name="Wichadakul D."/>
            <person name="Kobmoo N."/>
            <person name="Ingsriswang S."/>
            <person name="Tangphatsornruang S."/>
            <person name="Chantasingh D."/>
            <person name="Luangsa-ard J.J."/>
            <person name="Eurwilaichitr L."/>
        </authorList>
    </citation>
    <scope>NUCLEOTIDE SEQUENCE [LARGE SCALE GENOMIC DNA]</scope>
    <source>
        <strain evidence="2 3">BCC 54312</strain>
    </source>
</reference>
<accession>A0A367LK82</accession>
<evidence type="ECO:0000313" key="2">
    <source>
        <dbReference type="EMBL" id="RCI14787.1"/>
    </source>
</evidence>
<evidence type="ECO:0000256" key="1">
    <source>
        <dbReference type="SAM" id="MobiDB-lite"/>
    </source>
</evidence>
<comment type="caution">
    <text evidence="2">The sequence shown here is derived from an EMBL/GenBank/DDBJ whole genome shotgun (WGS) entry which is preliminary data.</text>
</comment>
<protein>
    <submittedName>
        <fullName evidence="2">Uncharacterized protein</fullName>
    </submittedName>
</protein>
<organism evidence="2 3">
    <name type="scientific">Ophiocordyceps polyrhachis-furcata BCC 54312</name>
    <dbReference type="NCBI Taxonomy" id="1330021"/>
    <lineage>
        <taxon>Eukaryota</taxon>
        <taxon>Fungi</taxon>
        <taxon>Dikarya</taxon>
        <taxon>Ascomycota</taxon>
        <taxon>Pezizomycotina</taxon>
        <taxon>Sordariomycetes</taxon>
        <taxon>Hypocreomycetidae</taxon>
        <taxon>Hypocreales</taxon>
        <taxon>Ophiocordycipitaceae</taxon>
        <taxon>Ophiocordyceps</taxon>
    </lineage>
</organism>
<dbReference type="EMBL" id="LKCN02000003">
    <property type="protein sequence ID" value="RCI14787.1"/>
    <property type="molecule type" value="Genomic_DNA"/>
</dbReference>
<feature type="region of interest" description="Disordered" evidence="1">
    <location>
        <begin position="1"/>
        <end position="36"/>
    </location>
</feature>
<name>A0A367LK82_9HYPO</name>
<sequence length="36" mass="3941">MYGKDDENDENDCAFYPDEEAAGGDGFDNSNADYAD</sequence>
<gene>
    <name evidence="2" type="ORF">L249_7054</name>
</gene>
<proteinExistence type="predicted"/>
<feature type="compositionally biased region" description="Acidic residues" evidence="1">
    <location>
        <begin position="1"/>
        <end position="22"/>
    </location>
</feature>
<evidence type="ECO:0000313" key="3">
    <source>
        <dbReference type="Proteomes" id="UP000253664"/>
    </source>
</evidence>